<reference evidence="1 2" key="1">
    <citation type="submission" date="2017-02" db="EMBL/GenBank/DDBJ databases">
        <title>Complete genome sequence of two Escherichia coli phages, vB_EcoM_ ESCO5 and vB_EcoM_ESCO13, which are related to phAPEC8.</title>
        <authorList>
            <person name="Trotereau A."/>
            <person name="Gonnet M."/>
            <person name="Viardot A."/>
            <person name="Lalmanach A.-C."/>
            <person name="Guabiraba R."/>
            <person name="Chanteloup N."/>
            <person name="Schouler C."/>
        </authorList>
    </citation>
    <scope>NUCLEOTIDE SEQUENCE [LARGE SCALE GENOMIC DNA]</scope>
</reference>
<dbReference type="EMBL" id="KX664695">
    <property type="protein sequence ID" value="AOT23444.1"/>
    <property type="molecule type" value="Genomic_DNA"/>
</dbReference>
<sequence>MKIRLIEKGDTIFETRKGEITEIPEERSTILVNGVLKYCCSVYKSYEKDQYGDPEIWFVGDVY</sequence>
<keyword evidence="2" id="KW-1185">Reference proteome</keyword>
<evidence type="ECO:0000313" key="2">
    <source>
        <dbReference type="Proteomes" id="UP000223130"/>
    </source>
</evidence>
<organism evidence="1 2">
    <name type="scientific">Escherichia phage ESCO5</name>
    <dbReference type="NCBI Taxonomy" id="1897495"/>
    <lineage>
        <taxon>Viruses</taxon>
        <taxon>Duplodnaviria</taxon>
        <taxon>Heunggongvirae</taxon>
        <taxon>Uroviricota</taxon>
        <taxon>Caudoviricetes</taxon>
        <taxon>Stephanstirmvirinae</taxon>
        <taxon>Phapecoctavirus</taxon>
        <taxon>Phapecoctavirus ESCO5</taxon>
        <taxon>Escherichia virus ESCO5</taxon>
    </lineage>
</organism>
<gene>
    <name evidence="1" type="ORF">ESCO5_00257</name>
</gene>
<evidence type="ECO:0000313" key="1">
    <source>
        <dbReference type="EMBL" id="AOT23444.1"/>
    </source>
</evidence>
<protein>
    <submittedName>
        <fullName evidence="1">Uncharacterized protein</fullName>
    </submittedName>
</protein>
<accession>A0A1D8EQY6</accession>
<name>A0A1D8EQY6_9CAUD</name>
<dbReference type="Proteomes" id="UP000223130">
    <property type="component" value="Segment"/>
</dbReference>
<proteinExistence type="predicted"/>